<keyword evidence="10" id="KW-1185">Reference proteome</keyword>
<dbReference type="PANTHER" id="PTHR10587:SF133">
    <property type="entry name" value="CHITIN DEACETYLASE 1-RELATED"/>
    <property type="match status" value="1"/>
</dbReference>
<dbReference type="EMBL" id="CYSC01000034">
    <property type="protein sequence ID" value="CUH72666.1"/>
    <property type="molecule type" value="Genomic_DNA"/>
</dbReference>
<dbReference type="GO" id="GO:0016810">
    <property type="term" value="F:hydrolase activity, acting on carbon-nitrogen (but not peptide) bonds"/>
    <property type="evidence" value="ECO:0007669"/>
    <property type="project" value="InterPro"/>
</dbReference>
<reference evidence="8 10" key="2">
    <citation type="submission" date="2015-09" db="EMBL/GenBank/DDBJ databases">
        <authorList>
            <person name="Rodrigo-Torres L."/>
            <person name="Arahal D.R."/>
        </authorList>
    </citation>
    <scope>NUCLEOTIDE SEQUENCE [LARGE SCALE GENOMIC DNA]</scope>
    <source>
        <strain evidence="8 10">CECT 5118</strain>
    </source>
</reference>
<comment type="similarity">
    <text evidence="2">Belongs to the polysaccharide deacetylase family.</text>
</comment>
<evidence type="ECO:0000256" key="1">
    <source>
        <dbReference type="ARBA" id="ARBA00003236"/>
    </source>
</evidence>
<dbReference type="GO" id="GO:0016020">
    <property type="term" value="C:membrane"/>
    <property type="evidence" value="ECO:0007669"/>
    <property type="project" value="TreeGrafter"/>
</dbReference>
<dbReference type="InterPro" id="IPR011330">
    <property type="entry name" value="Glyco_hydro/deAcase_b/a-brl"/>
</dbReference>
<evidence type="ECO:0000313" key="10">
    <source>
        <dbReference type="Proteomes" id="UP000051086"/>
    </source>
</evidence>
<gene>
    <name evidence="8" type="ORF">TL5118_00595</name>
    <name evidence="9" type="ORF">TL5120_02463</name>
</gene>
<dbReference type="PROSITE" id="PS51677">
    <property type="entry name" value="NODB"/>
    <property type="match status" value="1"/>
</dbReference>
<feature type="domain" description="NodB homology" evidence="7">
    <location>
        <begin position="5"/>
        <end position="249"/>
    </location>
</feature>
<evidence type="ECO:0000313" key="11">
    <source>
        <dbReference type="Proteomes" id="UP000051887"/>
    </source>
</evidence>
<evidence type="ECO:0000259" key="7">
    <source>
        <dbReference type="PROSITE" id="PS51677"/>
    </source>
</evidence>
<proteinExistence type="inferred from homology"/>
<dbReference type="RefSeq" id="WP_131727397.1">
    <property type="nucleotide sequence ID" value="NZ_CYSB01000009.1"/>
</dbReference>
<evidence type="ECO:0000256" key="6">
    <source>
        <dbReference type="ARBA" id="ARBA00032976"/>
    </source>
</evidence>
<keyword evidence="4" id="KW-0479">Metal-binding</keyword>
<keyword evidence="5" id="KW-0378">Hydrolase</keyword>
<evidence type="ECO:0000256" key="2">
    <source>
        <dbReference type="ARBA" id="ARBA00010973"/>
    </source>
</evidence>
<accession>A0A0P1F6Y0</accession>
<dbReference type="Pfam" id="PF01522">
    <property type="entry name" value="Polysacc_deac_1"/>
    <property type="match status" value="1"/>
</dbReference>
<dbReference type="InterPro" id="IPR050248">
    <property type="entry name" value="Polysacc_deacetylase_ArnD"/>
</dbReference>
<dbReference type="GO" id="GO:0005975">
    <property type="term" value="P:carbohydrate metabolic process"/>
    <property type="evidence" value="ECO:0007669"/>
    <property type="project" value="InterPro"/>
</dbReference>
<dbReference type="PANTHER" id="PTHR10587">
    <property type="entry name" value="GLYCOSYL TRANSFERASE-RELATED"/>
    <property type="match status" value="1"/>
</dbReference>
<dbReference type="SUPFAM" id="SSF88713">
    <property type="entry name" value="Glycoside hydrolase/deacetylase"/>
    <property type="match status" value="1"/>
</dbReference>
<dbReference type="Proteomes" id="UP000051887">
    <property type="component" value="Unassembled WGS sequence"/>
</dbReference>
<protein>
    <recommendedName>
        <fullName evidence="3">Chitooligosaccharide deacetylase</fullName>
    </recommendedName>
    <alternativeName>
        <fullName evidence="6">Nodulation protein B</fullName>
    </alternativeName>
</protein>
<evidence type="ECO:0000256" key="3">
    <source>
        <dbReference type="ARBA" id="ARBA00020071"/>
    </source>
</evidence>
<reference evidence="9 11" key="1">
    <citation type="submission" date="2015-09" db="EMBL/GenBank/DDBJ databases">
        <authorList>
            <consortium name="Swine Surveillance"/>
        </authorList>
    </citation>
    <scope>NUCLEOTIDE SEQUENCE [LARGE SCALE GENOMIC DNA]</scope>
    <source>
        <strain evidence="9 11">5120</strain>
    </source>
</reference>
<dbReference type="OrthoDB" id="2795102at2"/>
<dbReference type="EMBL" id="CYSB01000009">
    <property type="protein sequence ID" value="CUH63739.1"/>
    <property type="molecule type" value="Genomic_DNA"/>
</dbReference>
<dbReference type="AlphaFoldDB" id="A0A0P1F6Y0"/>
<evidence type="ECO:0000256" key="5">
    <source>
        <dbReference type="ARBA" id="ARBA00022801"/>
    </source>
</evidence>
<name>A0A0P1F6Y0_9RHOB</name>
<organism evidence="9 11">
    <name type="scientific">Thalassovita autumnalis</name>
    <dbReference type="NCBI Taxonomy" id="2072972"/>
    <lineage>
        <taxon>Bacteria</taxon>
        <taxon>Pseudomonadati</taxon>
        <taxon>Pseudomonadota</taxon>
        <taxon>Alphaproteobacteria</taxon>
        <taxon>Rhodobacterales</taxon>
        <taxon>Roseobacteraceae</taxon>
        <taxon>Thalassovita</taxon>
    </lineage>
</organism>
<comment type="function">
    <text evidence="1">Is involved in generating a small heat-stable compound (Nod), an acylated oligomer of N-acetylglucosamine, that stimulates mitosis in various plant protoplasts.</text>
</comment>
<dbReference type="GO" id="GO:0046872">
    <property type="term" value="F:metal ion binding"/>
    <property type="evidence" value="ECO:0007669"/>
    <property type="project" value="UniProtKB-KW"/>
</dbReference>
<dbReference type="Proteomes" id="UP000051086">
    <property type="component" value="Unassembled WGS sequence"/>
</dbReference>
<evidence type="ECO:0000313" key="8">
    <source>
        <dbReference type="EMBL" id="CUH63739.1"/>
    </source>
</evidence>
<evidence type="ECO:0000256" key="4">
    <source>
        <dbReference type="ARBA" id="ARBA00022723"/>
    </source>
</evidence>
<dbReference type="Gene3D" id="3.20.20.370">
    <property type="entry name" value="Glycoside hydrolase/deacetylase"/>
    <property type="match status" value="1"/>
</dbReference>
<dbReference type="InterPro" id="IPR002509">
    <property type="entry name" value="NODB_dom"/>
</dbReference>
<sequence>MTDRPALCLTFDDNFVDSWHDTLDLFDKYDARATFFLCWPERISAPQLRKLQEIEARGHEIGFHTREHVRLPKYLLSHTLEDYLDDQIDRGLDAMADLGFHPKSFSFPYFRFRPKLIAPLLERFEILRLEGPYDQFHDSLSARYGSRTVNTYCFTDKTGMGLSNSYFADRFEWLQQEGGAAVTCGHFIGTEGNKFPKMRCSPDDLEGILALARAYNFDFVTMSELSQSRPATVVRPAEQPAPMAAWEAA</sequence>
<evidence type="ECO:0000313" key="9">
    <source>
        <dbReference type="EMBL" id="CUH72666.1"/>
    </source>
</evidence>